<protein>
    <submittedName>
        <fullName evidence="1">Ferritin-like domain-containing protein</fullName>
    </submittedName>
</protein>
<dbReference type="InterPro" id="IPR009078">
    <property type="entry name" value="Ferritin-like_SF"/>
</dbReference>
<dbReference type="InterPro" id="IPR012347">
    <property type="entry name" value="Ferritin-like"/>
</dbReference>
<dbReference type="Pfam" id="PF05974">
    <property type="entry name" value="DUF892"/>
    <property type="match status" value="1"/>
</dbReference>
<evidence type="ECO:0000313" key="1">
    <source>
        <dbReference type="EMBL" id="MFC3861372.1"/>
    </source>
</evidence>
<proteinExistence type="predicted"/>
<organism evidence="1 2">
    <name type="scientific">Deinococcus antarcticus</name>
    <dbReference type="NCBI Taxonomy" id="1298767"/>
    <lineage>
        <taxon>Bacteria</taxon>
        <taxon>Thermotogati</taxon>
        <taxon>Deinococcota</taxon>
        <taxon>Deinococci</taxon>
        <taxon>Deinococcales</taxon>
        <taxon>Deinococcaceae</taxon>
        <taxon>Deinococcus</taxon>
    </lineage>
</organism>
<dbReference type="CDD" id="cd07909">
    <property type="entry name" value="YciF"/>
    <property type="match status" value="1"/>
</dbReference>
<evidence type="ECO:0000313" key="2">
    <source>
        <dbReference type="Proteomes" id="UP001595748"/>
    </source>
</evidence>
<accession>A0ABV8AA47</accession>
<dbReference type="PANTHER" id="PTHR30565">
    <property type="entry name" value="PROTEIN YCIF"/>
    <property type="match status" value="1"/>
</dbReference>
<dbReference type="PANTHER" id="PTHR30565:SF9">
    <property type="entry name" value="PROTEIN YCIF"/>
    <property type="match status" value="1"/>
</dbReference>
<dbReference type="InterPro" id="IPR047114">
    <property type="entry name" value="YciF"/>
</dbReference>
<reference evidence="2" key="1">
    <citation type="journal article" date="2019" name="Int. J. Syst. Evol. Microbiol.">
        <title>The Global Catalogue of Microorganisms (GCM) 10K type strain sequencing project: providing services to taxonomists for standard genome sequencing and annotation.</title>
        <authorList>
            <consortium name="The Broad Institute Genomics Platform"/>
            <consortium name="The Broad Institute Genome Sequencing Center for Infectious Disease"/>
            <person name="Wu L."/>
            <person name="Ma J."/>
        </authorList>
    </citation>
    <scope>NUCLEOTIDE SEQUENCE [LARGE SCALE GENOMIC DNA]</scope>
    <source>
        <strain evidence="2">CCTCC AB 2013263</strain>
    </source>
</reference>
<dbReference type="SUPFAM" id="SSF47240">
    <property type="entry name" value="Ferritin-like"/>
    <property type="match status" value="1"/>
</dbReference>
<sequence length="161" mass="17335">MRYHTLNDLYLGLLRDLYSGEQQLLIALPVMAQAAVTPKLKAGFEQHFTQTEEHVKRLEQIFTALGASPLGKVSGAMMGLVKEGNDIITANEPGEVRDAALIMAAQRVEHLEIASYGTAVTYAGLLGETKAIKLLEATLQEEGETEQALTALAGKVNAKAN</sequence>
<name>A0ABV8AA47_9DEIO</name>
<dbReference type="Gene3D" id="1.20.1260.10">
    <property type="match status" value="1"/>
</dbReference>
<dbReference type="RefSeq" id="WP_380078200.1">
    <property type="nucleotide sequence ID" value="NZ_JBHRZF010000140.1"/>
</dbReference>
<dbReference type="Proteomes" id="UP001595748">
    <property type="component" value="Unassembled WGS sequence"/>
</dbReference>
<dbReference type="InterPro" id="IPR010287">
    <property type="entry name" value="DUF892_YciF-like"/>
</dbReference>
<dbReference type="EMBL" id="JBHRZF010000140">
    <property type="protein sequence ID" value="MFC3861372.1"/>
    <property type="molecule type" value="Genomic_DNA"/>
</dbReference>
<keyword evidence="2" id="KW-1185">Reference proteome</keyword>
<comment type="caution">
    <text evidence="1">The sequence shown here is derived from an EMBL/GenBank/DDBJ whole genome shotgun (WGS) entry which is preliminary data.</text>
</comment>
<gene>
    <name evidence="1" type="ORF">ACFOPQ_11430</name>
</gene>